<dbReference type="EMBL" id="MU006713">
    <property type="protein sequence ID" value="KAF2628388.1"/>
    <property type="molecule type" value="Genomic_DNA"/>
</dbReference>
<sequence length="187" mass="20461">MGFNYSYGRRPPSDPQCIPVASFKESHGLRVAVLCPERHLVQDSPRSPSAAPPRPAPSLSEHCGFLLAGALTQEEAMPSCTSTRGPQPAFIRHNHCRWPAHTAHESDSSQPSFVCHHPWDTIMIQAETIALAGLVNSLHASRPAPRSLRYQMSDPMKIVRSLTLSSRTAAPAKAGSHEMMRIPPCQI</sequence>
<gene>
    <name evidence="1" type="ORF">BU25DRAFT_34692</name>
</gene>
<protein>
    <submittedName>
        <fullName evidence="1">Uncharacterized protein</fullName>
    </submittedName>
</protein>
<organism evidence="1 2">
    <name type="scientific">Macroventuria anomochaeta</name>
    <dbReference type="NCBI Taxonomy" id="301207"/>
    <lineage>
        <taxon>Eukaryota</taxon>
        <taxon>Fungi</taxon>
        <taxon>Dikarya</taxon>
        <taxon>Ascomycota</taxon>
        <taxon>Pezizomycotina</taxon>
        <taxon>Dothideomycetes</taxon>
        <taxon>Pleosporomycetidae</taxon>
        <taxon>Pleosporales</taxon>
        <taxon>Pleosporineae</taxon>
        <taxon>Didymellaceae</taxon>
        <taxon>Macroventuria</taxon>
    </lineage>
</organism>
<name>A0ACB6S4V0_9PLEO</name>
<comment type="caution">
    <text evidence="1">The sequence shown here is derived from an EMBL/GenBank/DDBJ whole genome shotgun (WGS) entry which is preliminary data.</text>
</comment>
<dbReference type="Proteomes" id="UP000799754">
    <property type="component" value="Unassembled WGS sequence"/>
</dbReference>
<evidence type="ECO:0000313" key="2">
    <source>
        <dbReference type="Proteomes" id="UP000799754"/>
    </source>
</evidence>
<reference evidence="1" key="1">
    <citation type="journal article" date="2020" name="Stud. Mycol.">
        <title>101 Dothideomycetes genomes: a test case for predicting lifestyles and emergence of pathogens.</title>
        <authorList>
            <person name="Haridas S."/>
            <person name="Albert R."/>
            <person name="Binder M."/>
            <person name="Bloem J."/>
            <person name="Labutti K."/>
            <person name="Salamov A."/>
            <person name="Andreopoulos B."/>
            <person name="Baker S."/>
            <person name="Barry K."/>
            <person name="Bills G."/>
            <person name="Bluhm B."/>
            <person name="Cannon C."/>
            <person name="Castanera R."/>
            <person name="Culley D."/>
            <person name="Daum C."/>
            <person name="Ezra D."/>
            <person name="Gonzalez J."/>
            <person name="Henrissat B."/>
            <person name="Kuo A."/>
            <person name="Liang C."/>
            <person name="Lipzen A."/>
            <person name="Lutzoni F."/>
            <person name="Magnuson J."/>
            <person name="Mondo S."/>
            <person name="Nolan M."/>
            <person name="Ohm R."/>
            <person name="Pangilinan J."/>
            <person name="Park H.-J."/>
            <person name="Ramirez L."/>
            <person name="Alfaro M."/>
            <person name="Sun H."/>
            <person name="Tritt A."/>
            <person name="Yoshinaga Y."/>
            <person name="Zwiers L.-H."/>
            <person name="Turgeon B."/>
            <person name="Goodwin S."/>
            <person name="Spatafora J."/>
            <person name="Crous P."/>
            <person name="Grigoriev I."/>
        </authorList>
    </citation>
    <scope>NUCLEOTIDE SEQUENCE</scope>
    <source>
        <strain evidence="1">CBS 525.71</strain>
    </source>
</reference>
<accession>A0ACB6S4V0</accession>
<proteinExistence type="predicted"/>
<keyword evidence="2" id="KW-1185">Reference proteome</keyword>
<evidence type="ECO:0000313" key="1">
    <source>
        <dbReference type="EMBL" id="KAF2628388.1"/>
    </source>
</evidence>